<dbReference type="HOGENOM" id="CLU_2109231_0_0_1"/>
<dbReference type="Proteomes" id="UP000027222">
    <property type="component" value="Unassembled WGS sequence"/>
</dbReference>
<feature type="region of interest" description="Disordered" evidence="1">
    <location>
        <begin position="1"/>
        <end position="21"/>
    </location>
</feature>
<dbReference type="EMBL" id="KL142407">
    <property type="protein sequence ID" value="KDR68645.1"/>
    <property type="molecule type" value="Genomic_DNA"/>
</dbReference>
<gene>
    <name evidence="2" type="ORF">GALMADRAFT_1038997</name>
</gene>
<name>A0A067SCI0_GALM3</name>
<evidence type="ECO:0000313" key="3">
    <source>
        <dbReference type="Proteomes" id="UP000027222"/>
    </source>
</evidence>
<proteinExistence type="predicted"/>
<protein>
    <submittedName>
        <fullName evidence="2">Uncharacterized protein</fullName>
    </submittedName>
</protein>
<accession>A0A067SCI0</accession>
<evidence type="ECO:0000313" key="2">
    <source>
        <dbReference type="EMBL" id="KDR68645.1"/>
    </source>
</evidence>
<evidence type="ECO:0000256" key="1">
    <source>
        <dbReference type="SAM" id="MobiDB-lite"/>
    </source>
</evidence>
<organism evidence="2 3">
    <name type="scientific">Galerina marginata (strain CBS 339.88)</name>
    <dbReference type="NCBI Taxonomy" id="685588"/>
    <lineage>
        <taxon>Eukaryota</taxon>
        <taxon>Fungi</taxon>
        <taxon>Dikarya</taxon>
        <taxon>Basidiomycota</taxon>
        <taxon>Agaricomycotina</taxon>
        <taxon>Agaricomycetes</taxon>
        <taxon>Agaricomycetidae</taxon>
        <taxon>Agaricales</taxon>
        <taxon>Agaricineae</taxon>
        <taxon>Strophariaceae</taxon>
        <taxon>Galerina</taxon>
    </lineage>
</organism>
<keyword evidence="3" id="KW-1185">Reference proteome</keyword>
<dbReference type="AlphaFoldDB" id="A0A067SCI0"/>
<sequence length="115" mass="12706">MHGARDSRLNALRASKTSSVRGLLRPGKATQARLELGRLQDFTQIDSAAGTSKPTTSLYSDELCCELSLLLGTSFFQRLWLAVTINSACLDNSFPDHSSFQRQTQKATFFSNEAF</sequence>
<reference evidence="3" key="1">
    <citation type="journal article" date="2014" name="Proc. Natl. Acad. Sci. U.S.A.">
        <title>Extensive sampling of basidiomycete genomes demonstrates inadequacy of the white-rot/brown-rot paradigm for wood decay fungi.</title>
        <authorList>
            <person name="Riley R."/>
            <person name="Salamov A.A."/>
            <person name="Brown D.W."/>
            <person name="Nagy L.G."/>
            <person name="Floudas D."/>
            <person name="Held B.W."/>
            <person name="Levasseur A."/>
            <person name="Lombard V."/>
            <person name="Morin E."/>
            <person name="Otillar R."/>
            <person name="Lindquist E.A."/>
            <person name="Sun H."/>
            <person name="LaButti K.M."/>
            <person name="Schmutz J."/>
            <person name="Jabbour D."/>
            <person name="Luo H."/>
            <person name="Baker S.E."/>
            <person name="Pisabarro A.G."/>
            <person name="Walton J.D."/>
            <person name="Blanchette R.A."/>
            <person name="Henrissat B."/>
            <person name="Martin F."/>
            <person name="Cullen D."/>
            <person name="Hibbett D.S."/>
            <person name="Grigoriev I.V."/>
        </authorList>
    </citation>
    <scope>NUCLEOTIDE SEQUENCE [LARGE SCALE GENOMIC DNA]</scope>
    <source>
        <strain evidence="3">CBS 339.88</strain>
    </source>
</reference>